<name>A0ABT3RIY2_9BACT</name>
<dbReference type="PROSITE" id="PS51257">
    <property type="entry name" value="PROKAR_LIPOPROTEIN"/>
    <property type="match status" value="1"/>
</dbReference>
<sequence length="489" mass="55191">MKNKFILFIAVLFAMVACDPGDFDDTNVDPRRVEEAPTRTLLTFSLQQLPFTVWNTPIRNVGGYSTVHYNFFSQYLSEGPYPASSLYSTRNLSWTAWYTGPLYNLQTIINLNNEDSPLADLGNGSKNNQLAVARILKAYYFWFLTDTYGDIPYFDALKGNEVLQPSFDKQEDIYADLFKELKEAQDMINVNEAGVTGDILLGGDMAAWKKFANTARLYMSLRLLEVDRAKAEAEMISAINDGVIENTSQDVTFKFIGGDPNNWNPWYENYSNDNRNDYAISTTLGDYMLETEDPRVFVYAETLNGTDIKTLPYGSSAAKNIPGIYSRIGPALQAAGTEIPIFTYAQVQFAKAEAVNRGIAIPGATAAADHYYDAIKASWEFWGVYDDAEYLQFITDPAIVYVPGDAGLEKIITQKWVHQYLNGFESWTDWRRTGYPNLSPAPDAVDTRGIPRRMGYPSNARALNEENYDAVISRQGPDDNYSRIWWDVE</sequence>
<dbReference type="Gene3D" id="1.25.40.390">
    <property type="match status" value="1"/>
</dbReference>
<dbReference type="Proteomes" id="UP001207228">
    <property type="component" value="Unassembled WGS sequence"/>
</dbReference>
<evidence type="ECO:0000313" key="2">
    <source>
        <dbReference type="Proteomes" id="UP001207228"/>
    </source>
</evidence>
<dbReference type="EMBL" id="JAPFQO010000010">
    <property type="protein sequence ID" value="MCX2741328.1"/>
    <property type="molecule type" value="Genomic_DNA"/>
</dbReference>
<evidence type="ECO:0000313" key="1">
    <source>
        <dbReference type="EMBL" id="MCX2741328.1"/>
    </source>
</evidence>
<gene>
    <name evidence="1" type="ORF">OO017_15315</name>
</gene>
<accession>A0ABT3RIY2</accession>
<keyword evidence="1" id="KW-0449">Lipoprotein</keyword>
<keyword evidence="2" id="KW-1185">Reference proteome</keyword>
<organism evidence="1 2">
    <name type="scientific">Pontibacter anaerobius</name>
    <dbReference type="NCBI Taxonomy" id="2993940"/>
    <lineage>
        <taxon>Bacteria</taxon>
        <taxon>Pseudomonadati</taxon>
        <taxon>Bacteroidota</taxon>
        <taxon>Cytophagia</taxon>
        <taxon>Cytophagales</taxon>
        <taxon>Hymenobacteraceae</taxon>
        <taxon>Pontibacter</taxon>
    </lineage>
</organism>
<comment type="caution">
    <text evidence="1">The sequence shown here is derived from an EMBL/GenBank/DDBJ whole genome shotgun (WGS) entry which is preliminary data.</text>
</comment>
<proteinExistence type="predicted"/>
<protein>
    <submittedName>
        <fullName evidence="1">SusD/RagB family nutrient-binding outer membrane lipoprotein</fullName>
    </submittedName>
</protein>
<dbReference type="SUPFAM" id="SSF48452">
    <property type="entry name" value="TPR-like"/>
    <property type="match status" value="1"/>
</dbReference>
<dbReference type="InterPro" id="IPR041662">
    <property type="entry name" value="SusD-like_2"/>
</dbReference>
<reference evidence="1 2" key="1">
    <citation type="submission" date="2022-11" db="EMBL/GenBank/DDBJ databases">
        <title>The characterization of three novel Bacteroidetes species and genomic analysis of their roles in tidal elemental geochemical cycles.</title>
        <authorList>
            <person name="Ma K.-J."/>
        </authorList>
    </citation>
    <scope>NUCLEOTIDE SEQUENCE [LARGE SCALE GENOMIC DNA]</scope>
    <source>
        <strain evidence="1 2">M82</strain>
    </source>
</reference>
<dbReference type="Pfam" id="PF12771">
    <property type="entry name" value="SusD-like_2"/>
    <property type="match status" value="1"/>
</dbReference>
<dbReference type="RefSeq" id="WP_266053483.1">
    <property type="nucleotide sequence ID" value="NZ_JAPFQO010000010.1"/>
</dbReference>
<dbReference type="InterPro" id="IPR011990">
    <property type="entry name" value="TPR-like_helical_dom_sf"/>
</dbReference>